<comment type="caution">
    <text evidence="1">The sequence shown here is derived from an EMBL/GenBank/DDBJ whole genome shotgun (WGS) entry which is preliminary data.</text>
</comment>
<keyword evidence="2" id="KW-1185">Reference proteome</keyword>
<evidence type="ECO:0000313" key="1">
    <source>
        <dbReference type="EMBL" id="GME73557.1"/>
    </source>
</evidence>
<gene>
    <name evidence="1" type="ORF">Amon02_000145100</name>
</gene>
<organism evidence="1 2">
    <name type="scientific">Ambrosiozyma monospora</name>
    <name type="common">Yeast</name>
    <name type="synonym">Endomycopsis monosporus</name>
    <dbReference type="NCBI Taxonomy" id="43982"/>
    <lineage>
        <taxon>Eukaryota</taxon>
        <taxon>Fungi</taxon>
        <taxon>Dikarya</taxon>
        <taxon>Ascomycota</taxon>
        <taxon>Saccharomycotina</taxon>
        <taxon>Pichiomycetes</taxon>
        <taxon>Pichiales</taxon>
        <taxon>Pichiaceae</taxon>
        <taxon>Ambrosiozyma</taxon>
    </lineage>
</organism>
<dbReference type="Proteomes" id="UP001165064">
    <property type="component" value="Unassembled WGS sequence"/>
</dbReference>
<accession>A0ACB5SUP6</accession>
<sequence>MAEPTQRPDPTSHASSNVNVNDQVSQNSFPPRLSAVAEDPAFNFSSRRNSFLLGGPTSTVGGAPNDYHPLPSTDPANHNPSLANITSIFPRQDSIFYPRFSFDAGPGPGAGPTGSSFVGAPGGSSSSSAPNMGHQSSQEGFAYNNDMQREYSFMFPPGSHGSISNGSGNTGNFYHPFPSDRLQSIQGGPTDNLFARRQSEQLEPFVPQTGGAGQLGGIRSRQNSHFYKGRIPSISQGSGGPGADGLPSDFDFLKRDSVNRIFDTQSDLYDSIPQTAEQQQQQFQQQQQPQQQQQQQQQQSGKQQLQQPTFGHTRSTSNPFHSLPMPPPRMVVSGENGGPGSYPPPLGQQQAQQQQQQTPSIFMQNGNGKRKLSIGPMSIDPKQPDIPNTTTNNNNNNSTNSQIKLEKDRSPKRIKHTVLVPPSSSGSGIGAGLGVSNTSANLSLSDVSVSSIPGDSSASGPPSTSGSAISSDPSGNPMIKKEIPPNSLMPPQAQSIPLPPHHHQQQQQQQMQAGPPQPHLTSLIPANEAVHTEDGRPLVGATKVDQLMLVIQARKKGLTADIKQAEDGTLLEEVTPQGLISGSVLPNPMELVGGVEKTTTRGSKQHQCQYCQKKFTQSTHLEVHIRSHIGLKPFECDVCGKKFTQGGNLRTHKRLHTGEKPYGCPICKKQFSRKGNLQAHQLTHQNRRPFHCKLDNCNKYVAT</sequence>
<dbReference type="EMBL" id="BSXS01000700">
    <property type="protein sequence ID" value="GME73557.1"/>
    <property type="molecule type" value="Genomic_DNA"/>
</dbReference>
<protein>
    <submittedName>
        <fullName evidence="1">Unnamed protein product</fullName>
    </submittedName>
</protein>
<proteinExistence type="predicted"/>
<reference evidence="1" key="1">
    <citation type="submission" date="2023-04" db="EMBL/GenBank/DDBJ databases">
        <title>Ambrosiozyma monospora NBRC 10751.</title>
        <authorList>
            <person name="Ichikawa N."/>
            <person name="Sato H."/>
            <person name="Tonouchi N."/>
        </authorList>
    </citation>
    <scope>NUCLEOTIDE SEQUENCE</scope>
    <source>
        <strain evidence="1">NBRC 10751</strain>
    </source>
</reference>
<name>A0ACB5SUP6_AMBMO</name>
<evidence type="ECO:0000313" key="2">
    <source>
        <dbReference type="Proteomes" id="UP001165064"/>
    </source>
</evidence>